<dbReference type="PANTHER" id="PTHR17408">
    <property type="entry name" value="HISTONE RNA HAIRPIN-BINDING PROTEIN"/>
    <property type="match status" value="1"/>
</dbReference>
<dbReference type="GO" id="GO:0071204">
    <property type="term" value="C:histone pre-mRNA 3'end processing complex"/>
    <property type="evidence" value="ECO:0007669"/>
    <property type="project" value="TreeGrafter"/>
</dbReference>
<dbReference type="GO" id="GO:0071207">
    <property type="term" value="F:histone pre-mRNA stem-loop binding"/>
    <property type="evidence" value="ECO:0007669"/>
    <property type="project" value="TreeGrafter"/>
</dbReference>
<feature type="compositionally biased region" description="Basic and acidic residues" evidence="3">
    <location>
        <begin position="50"/>
        <end position="78"/>
    </location>
</feature>
<name>A0A1Z5JDX7_FISSO</name>
<proteinExistence type="inferred from homology"/>
<gene>
    <name evidence="5" type="ORF">FisN_1Hh122</name>
</gene>
<dbReference type="InterPro" id="IPR026502">
    <property type="entry name" value="SLBP1/SLBP2"/>
</dbReference>
<accession>A0A1Z5JDX7</accession>
<evidence type="ECO:0000313" key="5">
    <source>
        <dbReference type="EMBL" id="GAX12195.1"/>
    </source>
</evidence>
<dbReference type="InParanoid" id="A0A1Z5JDX7"/>
<evidence type="ECO:0000259" key="4">
    <source>
        <dbReference type="Pfam" id="PF15247"/>
    </source>
</evidence>
<feature type="compositionally biased region" description="Low complexity" evidence="3">
    <location>
        <begin position="153"/>
        <end position="181"/>
    </location>
</feature>
<evidence type="ECO:0000256" key="2">
    <source>
        <dbReference type="ARBA" id="ARBA00022884"/>
    </source>
</evidence>
<evidence type="ECO:0000256" key="1">
    <source>
        <dbReference type="ARBA" id="ARBA00006151"/>
    </source>
</evidence>
<dbReference type="OrthoDB" id="265795at2759"/>
<dbReference type="InterPro" id="IPR029344">
    <property type="entry name" value="SLBP_RNA_bind"/>
</dbReference>
<protein>
    <recommendedName>
        <fullName evidence="4">Histone RNA hairpin-binding protein RNA-binding domain-containing protein</fullName>
    </recommendedName>
</protein>
<dbReference type="PANTHER" id="PTHR17408:SF0">
    <property type="entry name" value="HISTONE RNA HAIRPIN-BINDING PROTEIN"/>
    <property type="match status" value="1"/>
</dbReference>
<reference evidence="5 6" key="1">
    <citation type="journal article" date="2015" name="Plant Cell">
        <title>Oil accumulation by the oleaginous diatom Fistulifera solaris as revealed by the genome and transcriptome.</title>
        <authorList>
            <person name="Tanaka T."/>
            <person name="Maeda Y."/>
            <person name="Veluchamy A."/>
            <person name="Tanaka M."/>
            <person name="Abida H."/>
            <person name="Marechal E."/>
            <person name="Bowler C."/>
            <person name="Muto M."/>
            <person name="Sunaga Y."/>
            <person name="Tanaka M."/>
            <person name="Yoshino T."/>
            <person name="Taniguchi T."/>
            <person name="Fukuda Y."/>
            <person name="Nemoto M."/>
            <person name="Matsumoto M."/>
            <person name="Wong P.S."/>
            <person name="Aburatani S."/>
            <person name="Fujibuchi W."/>
        </authorList>
    </citation>
    <scope>NUCLEOTIDE SEQUENCE [LARGE SCALE GENOMIC DNA]</scope>
    <source>
        <strain evidence="5 6">JPCC DA0580</strain>
    </source>
</reference>
<feature type="region of interest" description="Disordered" evidence="3">
    <location>
        <begin position="153"/>
        <end position="237"/>
    </location>
</feature>
<dbReference type="Pfam" id="PF15247">
    <property type="entry name" value="SLBP_RNA_bind"/>
    <property type="match status" value="1"/>
</dbReference>
<feature type="domain" description="Histone RNA hairpin-binding protein RNA-binding" evidence="4">
    <location>
        <begin position="67"/>
        <end position="135"/>
    </location>
</feature>
<keyword evidence="2" id="KW-0694">RNA-binding</keyword>
<dbReference type="GO" id="GO:0006398">
    <property type="term" value="P:mRNA 3'-end processing by stem-loop binding and cleavage"/>
    <property type="evidence" value="ECO:0007669"/>
    <property type="project" value="TreeGrafter"/>
</dbReference>
<dbReference type="EMBL" id="BDSP01000050">
    <property type="protein sequence ID" value="GAX12195.1"/>
    <property type="molecule type" value="Genomic_DNA"/>
</dbReference>
<organism evidence="5 6">
    <name type="scientific">Fistulifera solaris</name>
    <name type="common">Oleaginous diatom</name>
    <dbReference type="NCBI Taxonomy" id="1519565"/>
    <lineage>
        <taxon>Eukaryota</taxon>
        <taxon>Sar</taxon>
        <taxon>Stramenopiles</taxon>
        <taxon>Ochrophyta</taxon>
        <taxon>Bacillariophyta</taxon>
        <taxon>Bacillariophyceae</taxon>
        <taxon>Bacillariophycidae</taxon>
        <taxon>Naviculales</taxon>
        <taxon>Naviculaceae</taxon>
        <taxon>Fistulifera</taxon>
    </lineage>
</organism>
<feature type="region of interest" description="Disordered" evidence="3">
    <location>
        <begin position="1"/>
        <end position="111"/>
    </location>
</feature>
<sequence length="237" mass="26334">MEVLADSKMEEPLVNCTPRALVKRRGSRSSGSKGSDGSERRQRKRSKPLALEEKFNKLDPKDPEHLKRIEQRKKDIAKGKNTAGYHAYTQQVPKEKRRIRSMETPSTPDATLDISKKRWQGLVKAWRIALHKYDPADLMTSFQESKGSVTVEAADASAPASKDAISLISPSSSQVPSTPISKTAHDITESKDKEIHDGVSSNHILDQSPISVLPESPAEKHSFSPFDDDDDSDDDFL</sequence>
<dbReference type="Gene3D" id="1.10.8.1120">
    <property type="entry name" value="Histone RNA hairpin-binding protein RNA-binding domain"/>
    <property type="match status" value="1"/>
</dbReference>
<evidence type="ECO:0000256" key="3">
    <source>
        <dbReference type="SAM" id="MobiDB-lite"/>
    </source>
</evidence>
<dbReference type="InterPro" id="IPR038294">
    <property type="entry name" value="SLBP_RNA_bind_sf"/>
</dbReference>
<comment type="caution">
    <text evidence="5">The sequence shown here is derived from an EMBL/GenBank/DDBJ whole genome shotgun (WGS) entry which is preliminary data.</text>
</comment>
<comment type="similarity">
    <text evidence="1">Belongs to the SLBP family.</text>
</comment>
<dbReference type="GO" id="GO:0051028">
    <property type="term" value="P:mRNA transport"/>
    <property type="evidence" value="ECO:0007669"/>
    <property type="project" value="TreeGrafter"/>
</dbReference>
<dbReference type="AlphaFoldDB" id="A0A1Z5JDX7"/>
<dbReference type="GO" id="GO:0003729">
    <property type="term" value="F:mRNA binding"/>
    <property type="evidence" value="ECO:0007669"/>
    <property type="project" value="InterPro"/>
</dbReference>
<feature type="compositionally biased region" description="Basic and acidic residues" evidence="3">
    <location>
        <begin position="183"/>
        <end position="197"/>
    </location>
</feature>
<evidence type="ECO:0000313" key="6">
    <source>
        <dbReference type="Proteomes" id="UP000198406"/>
    </source>
</evidence>
<keyword evidence="6" id="KW-1185">Reference proteome</keyword>
<feature type="compositionally biased region" description="Polar residues" evidence="3">
    <location>
        <begin position="199"/>
        <end position="210"/>
    </location>
</feature>
<feature type="compositionally biased region" description="Acidic residues" evidence="3">
    <location>
        <begin position="226"/>
        <end position="237"/>
    </location>
</feature>
<feature type="compositionally biased region" description="Basic and acidic residues" evidence="3">
    <location>
        <begin position="1"/>
        <end position="11"/>
    </location>
</feature>
<dbReference type="GO" id="GO:0005737">
    <property type="term" value="C:cytoplasm"/>
    <property type="evidence" value="ECO:0007669"/>
    <property type="project" value="TreeGrafter"/>
</dbReference>
<dbReference type="Proteomes" id="UP000198406">
    <property type="component" value="Unassembled WGS sequence"/>
</dbReference>